<comment type="caution">
    <text evidence="3">The sequence shown here is derived from an EMBL/GenBank/DDBJ whole genome shotgun (WGS) entry which is preliminary data.</text>
</comment>
<accession>A0A1N7SWI0</accession>
<dbReference type="InterPro" id="IPR010982">
    <property type="entry name" value="Lambda_DNA-bd_dom_sf"/>
</dbReference>
<reference evidence="3" key="1">
    <citation type="submission" date="2016-12" db="EMBL/GenBank/DDBJ databases">
        <authorList>
            <person name="Moulin L."/>
        </authorList>
    </citation>
    <scope>NUCLEOTIDE SEQUENCE [LARGE SCALE GENOMIC DNA]</scope>
    <source>
        <strain evidence="3">STM 7183</strain>
    </source>
</reference>
<evidence type="ECO:0000313" key="4">
    <source>
        <dbReference type="Proteomes" id="UP000195569"/>
    </source>
</evidence>
<organism evidence="3 4">
    <name type="scientific">Paraburkholderia piptadeniae</name>
    <dbReference type="NCBI Taxonomy" id="1701573"/>
    <lineage>
        <taxon>Bacteria</taxon>
        <taxon>Pseudomonadati</taxon>
        <taxon>Pseudomonadota</taxon>
        <taxon>Betaproteobacteria</taxon>
        <taxon>Burkholderiales</taxon>
        <taxon>Burkholderiaceae</taxon>
        <taxon>Paraburkholderia</taxon>
    </lineage>
</organism>
<proteinExistence type="predicted"/>
<dbReference type="PROSITE" id="PS50943">
    <property type="entry name" value="HTH_CROC1"/>
    <property type="match status" value="1"/>
</dbReference>
<dbReference type="OrthoDB" id="9034362at2"/>
<dbReference type="Proteomes" id="UP000195569">
    <property type="component" value="Unassembled WGS sequence"/>
</dbReference>
<dbReference type="EMBL" id="CYGY02000138">
    <property type="protein sequence ID" value="SIT51773.1"/>
    <property type="molecule type" value="Genomic_DNA"/>
</dbReference>
<feature type="domain" description="HTH cro/C1-type" evidence="2">
    <location>
        <begin position="15"/>
        <end position="67"/>
    </location>
</feature>
<dbReference type="GO" id="GO:0003677">
    <property type="term" value="F:DNA binding"/>
    <property type="evidence" value="ECO:0007669"/>
    <property type="project" value="InterPro"/>
</dbReference>
<dbReference type="AlphaFoldDB" id="A0A1N7SWI0"/>
<dbReference type="RefSeq" id="WP_087740158.1">
    <property type="nucleotide sequence ID" value="NZ_CYGY02000138.1"/>
</dbReference>
<evidence type="ECO:0000259" key="2">
    <source>
        <dbReference type="PROSITE" id="PS50943"/>
    </source>
</evidence>
<name>A0A1N7SWI0_9BURK</name>
<feature type="compositionally biased region" description="Basic and acidic residues" evidence="1">
    <location>
        <begin position="123"/>
        <end position="132"/>
    </location>
</feature>
<dbReference type="SUPFAM" id="SSF47413">
    <property type="entry name" value="lambda repressor-like DNA-binding domains"/>
    <property type="match status" value="1"/>
</dbReference>
<evidence type="ECO:0000256" key="1">
    <source>
        <dbReference type="SAM" id="MobiDB-lite"/>
    </source>
</evidence>
<dbReference type="CDD" id="cd00093">
    <property type="entry name" value="HTH_XRE"/>
    <property type="match status" value="1"/>
</dbReference>
<feature type="region of interest" description="Disordered" evidence="1">
    <location>
        <begin position="106"/>
        <end position="139"/>
    </location>
</feature>
<protein>
    <submittedName>
        <fullName evidence="3">Transcriptional regulator, XRE family</fullName>
    </submittedName>
</protein>
<sequence length="139" mass="15311">MENSKQGRTPFGERLLRARKNRGLTQKQVEMHVGIAQSNLAELELKGTGSSFTVSLALLYGVNPVWLALGKGPVTGGRPSPDWLEGLSESELRSVEEFVQNIVAARRRGQARRPQMDAVDSQEPDRKREARKGTASKGK</sequence>
<dbReference type="Gene3D" id="1.10.260.40">
    <property type="entry name" value="lambda repressor-like DNA-binding domains"/>
    <property type="match status" value="1"/>
</dbReference>
<dbReference type="InterPro" id="IPR001387">
    <property type="entry name" value="Cro/C1-type_HTH"/>
</dbReference>
<dbReference type="Pfam" id="PF12844">
    <property type="entry name" value="HTH_19"/>
    <property type="match status" value="1"/>
</dbReference>
<keyword evidence="4" id="KW-1185">Reference proteome</keyword>
<gene>
    <name evidence="3" type="ORF">BN2476_1380034</name>
</gene>
<evidence type="ECO:0000313" key="3">
    <source>
        <dbReference type="EMBL" id="SIT51773.1"/>
    </source>
</evidence>